<evidence type="ECO:0000313" key="2">
    <source>
        <dbReference type="Proteomes" id="UP000317122"/>
    </source>
</evidence>
<dbReference type="AlphaFoldDB" id="A0A562NFB4"/>
<gene>
    <name evidence="1" type="ORF">IQ26_04716</name>
</gene>
<dbReference type="Proteomes" id="UP000317122">
    <property type="component" value="Unassembled WGS sequence"/>
</dbReference>
<name>A0A562NFB4_9HYPH</name>
<evidence type="ECO:0008006" key="3">
    <source>
        <dbReference type="Google" id="ProtNLM"/>
    </source>
</evidence>
<reference evidence="1 2" key="1">
    <citation type="journal article" date="2015" name="Stand. Genomic Sci.">
        <title>Genomic Encyclopedia of Bacterial and Archaeal Type Strains, Phase III: the genomes of soil and plant-associated and newly described type strains.</title>
        <authorList>
            <person name="Whitman W.B."/>
            <person name="Woyke T."/>
            <person name="Klenk H.P."/>
            <person name="Zhou Y."/>
            <person name="Lilburn T.G."/>
            <person name="Beck B.J."/>
            <person name="De Vos P."/>
            <person name="Vandamme P."/>
            <person name="Eisen J.A."/>
            <person name="Garrity G."/>
            <person name="Hugenholtz P."/>
            <person name="Kyrpides N.C."/>
        </authorList>
    </citation>
    <scope>NUCLEOTIDE SEQUENCE [LARGE SCALE GENOMIC DNA]</scope>
    <source>
        <strain evidence="1 2">CGMCC 1.2546</strain>
    </source>
</reference>
<dbReference type="EMBL" id="VLKT01000032">
    <property type="protein sequence ID" value="TWI30889.1"/>
    <property type="molecule type" value="Genomic_DNA"/>
</dbReference>
<sequence>MPRIIEGDFTFVTNNAKDFRKLYAKEPGHAGLVIVVPQVAPDKQRELLDSLLADLGPEEFLINEIIEIEIENGVAVVTRYDLPLPGSGAD</sequence>
<organism evidence="1 2">
    <name type="scientific">Mesorhizobium tianshanense</name>
    <dbReference type="NCBI Taxonomy" id="39844"/>
    <lineage>
        <taxon>Bacteria</taxon>
        <taxon>Pseudomonadati</taxon>
        <taxon>Pseudomonadota</taxon>
        <taxon>Alphaproteobacteria</taxon>
        <taxon>Hyphomicrobiales</taxon>
        <taxon>Phyllobacteriaceae</taxon>
        <taxon>Mesorhizobium</taxon>
    </lineage>
</organism>
<keyword evidence="2" id="KW-1185">Reference proteome</keyword>
<proteinExistence type="predicted"/>
<protein>
    <recommendedName>
        <fullName evidence="3">DUF5615 domain-containing protein</fullName>
    </recommendedName>
</protein>
<evidence type="ECO:0000313" key="1">
    <source>
        <dbReference type="EMBL" id="TWI30889.1"/>
    </source>
</evidence>
<comment type="caution">
    <text evidence="1">The sequence shown here is derived from an EMBL/GenBank/DDBJ whole genome shotgun (WGS) entry which is preliminary data.</text>
</comment>
<accession>A0A562NFB4</accession>